<dbReference type="Gene3D" id="2.60.120.20">
    <property type="match status" value="1"/>
</dbReference>
<sequence>MSYVQYIGGRSNSRHPAYNPRYGARVGYTTRRFPGRFRAPSRMAGGRRFRRLNRRGLQNFVLNLNEKKFYDEFVTVTDANRDGSMFCLTEVVPGTSVQSRVGDKIVMRNLTVRGRIFYDWTDTTNRGSYGSAVRVRILIFIWKDDTEPEVGDIIDSSISTYAIDACSFMLDHDRKVKRKLLWDQTYDIKNDNQNYTSAYFSAPGTGSAADVKTYIDLSRLPVPLRTINYAASNLAGVNKIYMLIKADATARPSSYTGPQVRINTRLSFTDA</sequence>
<gene>
    <name evidence="1" type="primary">Cap</name>
</gene>
<name>A0A2K9LST2_9VIRU</name>
<dbReference type="EMBL" id="KY487933">
    <property type="protein sequence ID" value="AUM61933.1"/>
    <property type="molecule type" value="Genomic_DNA"/>
</dbReference>
<organism evidence="1">
    <name type="scientific">uncultured virus</name>
    <dbReference type="NCBI Taxonomy" id="340016"/>
    <lineage>
        <taxon>Viruses</taxon>
        <taxon>environmental samples</taxon>
    </lineage>
</organism>
<proteinExistence type="predicted"/>
<dbReference type="InterPro" id="IPR029053">
    <property type="entry name" value="Viral_coat"/>
</dbReference>
<evidence type="ECO:0000313" key="1">
    <source>
        <dbReference type="EMBL" id="AUM61933.1"/>
    </source>
</evidence>
<reference evidence="1" key="1">
    <citation type="submission" date="2017-01" db="EMBL/GenBank/DDBJ databases">
        <title>High-throughput sequencing uncovers low homogeneity in the biogeography of single-stranded DNA viruses.</title>
        <authorList>
            <person name="Pearson V.M."/>
            <person name="Rokyta D.R."/>
        </authorList>
    </citation>
    <scope>NUCLEOTIDE SEQUENCE</scope>
</reference>
<accession>A0A2K9LST2</accession>
<protein>
    <submittedName>
        <fullName evidence="1">Putative capsid</fullName>
    </submittedName>
</protein>